<dbReference type="Proteomes" id="UP000233837">
    <property type="component" value="Unassembled WGS sequence"/>
</dbReference>
<feature type="region of interest" description="Disordered" evidence="1">
    <location>
        <begin position="133"/>
        <end position="167"/>
    </location>
</feature>
<dbReference type="AlphaFoldDB" id="A0A2I0VB54"/>
<gene>
    <name evidence="2" type="ORF">MA16_Dca028201</name>
</gene>
<proteinExistence type="predicted"/>
<dbReference type="EMBL" id="KZ505014">
    <property type="protein sequence ID" value="PKU60639.1"/>
    <property type="molecule type" value="Genomic_DNA"/>
</dbReference>
<name>A0A2I0VB54_9ASPA</name>
<organism evidence="2 3">
    <name type="scientific">Dendrobium catenatum</name>
    <dbReference type="NCBI Taxonomy" id="906689"/>
    <lineage>
        <taxon>Eukaryota</taxon>
        <taxon>Viridiplantae</taxon>
        <taxon>Streptophyta</taxon>
        <taxon>Embryophyta</taxon>
        <taxon>Tracheophyta</taxon>
        <taxon>Spermatophyta</taxon>
        <taxon>Magnoliopsida</taxon>
        <taxon>Liliopsida</taxon>
        <taxon>Asparagales</taxon>
        <taxon>Orchidaceae</taxon>
        <taxon>Epidendroideae</taxon>
        <taxon>Malaxideae</taxon>
        <taxon>Dendrobiinae</taxon>
        <taxon>Dendrobium</taxon>
    </lineage>
</organism>
<accession>A0A2I0VB54</accession>
<keyword evidence="3" id="KW-1185">Reference proteome</keyword>
<evidence type="ECO:0000256" key="1">
    <source>
        <dbReference type="SAM" id="MobiDB-lite"/>
    </source>
</evidence>
<evidence type="ECO:0000313" key="2">
    <source>
        <dbReference type="EMBL" id="PKU60639.1"/>
    </source>
</evidence>
<evidence type="ECO:0000313" key="3">
    <source>
        <dbReference type="Proteomes" id="UP000233837"/>
    </source>
</evidence>
<protein>
    <submittedName>
        <fullName evidence="2">Uncharacterized protein</fullName>
    </submittedName>
</protein>
<reference evidence="2 3" key="2">
    <citation type="journal article" date="2017" name="Nature">
        <title>The Apostasia genome and the evolution of orchids.</title>
        <authorList>
            <person name="Zhang G.Q."/>
            <person name="Liu K.W."/>
            <person name="Li Z."/>
            <person name="Lohaus R."/>
            <person name="Hsiao Y.Y."/>
            <person name="Niu S.C."/>
            <person name="Wang J.Y."/>
            <person name="Lin Y.C."/>
            <person name="Xu Q."/>
            <person name="Chen L.J."/>
            <person name="Yoshida K."/>
            <person name="Fujiwara S."/>
            <person name="Wang Z.W."/>
            <person name="Zhang Y.Q."/>
            <person name="Mitsuda N."/>
            <person name="Wang M."/>
            <person name="Liu G.H."/>
            <person name="Pecoraro L."/>
            <person name="Huang H.X."/>
            <person name="Xiao X.J."/>
            <person name="Lin M."/>
            <person name="Wu X.Y."/>
            <person name="Wu W.L."/>
            <person name="Chen Y.Y."/>
            <person name="Chang S.B."/>
            <person name="Sakamoto S."/>
            <person name="Ohme-Takagi M."/>
            <person name="Yagi M."/>
            <person name="Zeng S.J."/>
            <person name="Shen C.Y."/>
            <person name="Yeh C.M."/>
            <person name="Luo Y.B."/>
            <person name="Tsai W.C."/>
            <person name="Van de Peer Y."/>
            <person name="Liu Z.J."/>
        </authorList>
    </citation>
    <scope>NUCLEOTIDE SEQUENCE [LARGE SCALE GENOMIC DNA]</scope>
    <source>
        <tissue evidence="2">The whole plant</tissue>
    </source>
</reference>
<reference evidence="2 3" key="1">
    <citation type="journal article" date="2016" name="Sci. Rep.">
        <title>The Dendrobium catenatum Lindl. genome sequence provides insights into polysaccharide synthase, floral development and adaptive evolution.</title>
        <authorList>
            <person name="Zhang G.Q."/>
            <person name="Xu Q."/>
            <person name="Bian C."/>
            <person name="Tsai W.C."/>
            <person name="Yeh C.M."/>
            <person name="Liu K.W."/>
            <person name="Yoshida K."/>
            <person name="Zhang L.S."/>
            <person name="Chang S.B."/>
            <person name="Chen F."/>
            <person name="Shi Y."/>
            <person name="Su Y.Y."/>
            <person name="Zhang Y.Q."/>
            <person name="Chen L.J."/>
            <person name="Yin Y."/>
            <person name="Lin M."/>
            <person name="Huang H."/>
            <person name="Deng H."/>
            <person name="Wang Z.W."/>
            <person name="Zhu S.L."/>
            <person name="Zhao X."/>
            <person name="Deng C."/>
            <person name="Niu S.C."/>
            <person name="Huang J."/>
            <person name="Wang M."/>
            <person name="Liu G.H."/>
            <person name="Yang H.J."/>
            <person name="Xiao X.J."/>
            <person name="Hsiao Y.Y."/>
            <person name="Wu W.L."/>
            <person name="Chen Y.Y."/>
            <person name="Mitsuda N."/>
            <person name="Ohme-Takagi M."/>
            <person name="Luo Y.B."/>
            <person name="Van de Peer Y."/>
            <person name="Liu Z.J."/>
        </authorList>
    </citation>
    <scope>NUCLEOTIDE SEQUENCE [LARGE SCALE GENOMIC DNA]</scope>
    <source>
        <tissue evidence="2">The whole plant</tissue>
    </source>
</reference>
<sequence length="167" mass="18639">MEDNMEKTEWSVKQFNVKNNSMVTRTISENNRKEEGLLNEDKEGVIKEITGTVVEHNSFQALADIEEGEIHQITTENVLNRGKAEDEGIKELEKDTINSELEGAASVSIEKGKAENNVNVNVDSAVQIKKKRSKQLKELGPINSSTRSRRLEIEGKGTLGSNPQNLF</sequence>